<dbReference type="PANTHER" id="PTHR47706:SF5">
    <property type="entry name" value="ISOFLAVONE REDUCTASE"/>
    <property type="match status" value="1"/>
</dbReference>
<dbReference type="Proteomes" id="UP001337655">
    <property type="component" value="Unassembled WGS sequence"/>
</dbReference>
<keyword evidence="2" id="KW-0521">NADP</keyword>
<gene>
    <name evidence="5" type="ORF">LTR77_005030</name>
</gene>
<organism evidence="5 6">
    <name type="scientific">Saxophila tyrrhenica</name>
    <dbReference type="NCBI Taxonomy" id="1690608"/>
    <lineage>
        <taxon>Eukaryota</taxon>
        <taxon>Fungi</taxon>
        <taxon>Dikarya</taxon>
        <taxon>Ascomycota</taxon>
        <taxon>Pezizomycotina</taxon>
        <taxon>Dothideomycetes</taxon>
        <taxon>Dothideomycetidae</taxon>
        <taxon>Mycosphaerellales</taxon>
        <taxon>Extremaceae</taxon>
        <taxon>Saxophila</taxon>
    </lineage>
</organism>
<dbReference type="AlphaFoldDB" id="A0AAV9PAV4"/>
<evidence type="ECO:0000256" key="3">
    <source>
        <dbReference type="ARBA" id="ARBA00023002"/>
    </source>
</evidence>
<dbReference type="PANTHER" id="PTHR47706">
    <property type="entry name" value="NMRA-LIKE FAMILY PROTEIN"/>
    <property type="match status" value="1"/>
</dbReference>
<feature type="domain" description="NAD(P)-binding" evidence="4">
    <location>
        <begin position="34"/>
        <end position="175"/>
    </location>
</feature>
<dbReference type="GO" id="GO:0016491">
    <property type="term" value="F:oxidoreductase activity"/>
    <property type="evidence" value="ECO:0007669"/>
    <property type="project" value="UniProtKB-KW"/>
</dbReference>
<dbReference type="EMBL" id="JAVRRT010000007">
    <property type="protein sequence ID" value="KAK5170442.1"/>
    <property type="molecule type" value="Genomic_DNA"/>
</dbReference>
<evidence type="ECO:0000256" key="1">
    <source>
        <dbReference type="ARBA" id="ARBA00005725"/>
    </source>
</evidence>
<proteinExistence type="inferred from homology"/>
<dbReference type="InterPro" id="IPR051609">
    <property type="entry name" value="NmrA/Isoflavone_reductase-like"/>
</dbReference>
<keyword evidence="3" id="KW-0560">Oxidoreductase</keyword>
<dbReference type="Pfam" id="PF13460">
    <property type="entry name" value="NAD_binding_10"/>
    <property type="match status" value="1"/>
</dbReference>
<evidence type="ECO:0000256" key="2">
    <source>
        <dbReference type="ARBA" id="ARBA00022857"/>
    </source>
</evidence>
<comment type="similarity">
    <text evidence="1">Belongs to the NmrA-type oxidoreductase family. Isoflavone reductase subfamily.</text>
</comment>
<dbReference type="Gene3D" id="3.40.50.720">
    <property type="entry name" value="NAD(P)-binding Rossmann-like Domain"/>
    <property type="match status" value="1"/>
</dbReference>
<keyword evidence="6" id="KW-1185">Reference proteome</keyword>
<dbReference type="GeneID" id="89926374"/>
<reference evidence="5 6" key="1">
    <citation type="submission" date="2023-08" db="EMBL/GenBank/DDBJ databases">
        <title>Black Yeasts Isolated from many extreme environments.</title>
        <authorList>
            <person name="Coleine C."/>
            <person name="Stajich J.E."/>
            <person name="Selbmann L."/>
        </authorList>
    </citation>
    <scope>NUCLEOTIDE SEQUENCE [LARGE SCALE GENOMIC DNA]</scope>
    <source>
        <strain evidence="5 6">CCFEE 5935</strain>
    </source>
</reference>
<evidence type="ECO:0000313" key="5">
    <source>
        <dbReference type="EMBL" id="KAK5170442.1"/>
    </source>
</evidence>
<dbReference type="InterPro" id="IPR036291">
    <property type="entry name" value="NAD(P)-bd_dom_sf"/>
</dbReference>
<evidence type="ECO:0000259" key="4">
    <source>
        <dbReference type="Pfam" id="PF13460"/>
    </source>
</evidence>
<protein>
    <recommendedName>
        <fullName evidence="4">NAD(P)-binding domain-containing protein</fullName>
    </recommendedName>
</protein>
<dbReference type="RefSeq" id="XP_064659640.1">
    <property type="nucleotide sequence ID" value="XM_064802279.1"/>
</dbReference>
<dbReference type="InterPro" id="IPR016040">
    <property type="entry name" value="NAD(P)-bd_dom"/>
</dbReference>
<evidence type="ECO:0000313" key="6">
    <source>
        <dbReference type="Proteomes" id="UP001337655"/>
    </source>
</evidence>
<dbReference type="SUPFAM" id="SSF51735">
    <property type="entry name" value="NAD(P)-binding Rossmann-fold domains"/>
    <property type="match status" value="1"/>
</dbReference>
<sequence>MAVGPEDVSHGKEVPGLFDLPSSDMSTMRIAIAGTGGLARLIAHYINQDTSHHVIFLSRSDKPPLAAKGYQVTVVDYDDADSLKYALRGIDTVISTVTGPSQIELIKAAVSVRVRRFAPAEFEGLSQLRPANDPLDRQRSLALHWLNHYSQFIQSTKFVCGVLYERLQPGGLTQSSIGHTSGFSGEGDYIMNCRTMEANVPAYDADNNSSVAICMTAAQDVGRFVTKAIDLKQWPAELRMSGQRILVKDLVATVSRLKGQVFDPITWHNPASLRSELQLAAAQQDTARGTRIQTLIATANGRYDFSQPNLNRAFPDIRPISFNDWFVAKWSGQQ</sequence>
<comment type="caution">
    <text evidence="5">The sequence shown here is derived from an EMBL/GenBank/DDBJ whole genome shotgun (WGS) entry which is preliminary data.</text>
</comment>
<name>A0AAV9PAV4_9PEZI</name>
<accession>A0AAV9PAV4</accession>